<evidence type="ECO:0000313" key="6">
    <source>
        <dbReference type="Proteomes" id="UP000816034"/>
    </source>
</evidence>
<organism evidence="5 6">
    <name type="scientific">Naegleria lovaniensis</name>
    <name type="common">Amoeba</name>
    <dbReference type="NCBI Taxonomy" id="51637"/>
    <lineage>
        <taxon>Eukaryota</taxon>
        <taxon>Discoba</taxon>
        <taxon>Heterolobosea</taxon>
        <taxon>Tetramitia</taxon>
        <taxon>Eutetramitia</taxon>
        <taxon>Vahlkampfiidae</taxon>
        <taxon>Naegleria</taxon>
    </lineage>
</organism>
<reference evidence="5 6" key="1">
    <citation type="journal article" date="2018" name="BMC Genomics">
        <title>The genome of Naegleria lovaniensis, the basis for a comparative approach to unravel pathogenicity factors of the human pathogenic amoeba N. fowleri.</title>
        <authorList>
            <person name="Liechti N."/>
            <person name="Schurch N."/>
            <person name="Bruggmann R."/>
            <person name="Wittwer M."/>
        </authorList>
    </citation>
    <scope>NUCLEOTIDE SEQUENCE [LARGE SCALE GENOMIC DNA]</scope>
    <source>
        <strain evidence="5 6">ATCC 30569</strain>
    </source>
</reference>
<feature type="compositionally biased region" description="Low complexity" evidence="2">
    <location>
        <begin position="621"/>
        <end position="635"/>
    </location>
</feature>
<dbReference type="SMART" id="SM01026">
    <property type="entry name" value="Beach"/>
    <property type="match status" value="1"/>
</dbReference>
<sequence>MLNFYKAKAPSIRFSSLYLDKGEEVLDIQPSTNTYVQVSSSESEHPRGHLILATKSIMFCPDDSSLPVYRISMKDVSNIKKTTSKSFSVKCSLFAITTARVCLIDSKDHSKVTITKIVVGVHKDSFNTVMDLLDRMQRLTAAEKSNDEALSKTLLSELLELSEKNTPFKTEWLMDEQVQTTLPATMCVSFERARGKFIVTDKRIYFVANNSFAGEPRIMKLSSSSVLSMSKTQYLQGQKGLILHLHNETSCLFIFTNEDQRNQIHDKIAQSQVNLLSNEELLRREEQLWVNGQISNFDYLSTLNRVAGRTQNDVHLYPIFPWIFADTSSESLNLEEPSSFRDLGKHVACLSEQITSKLERPLCNNFCLNYSSAMSYLVRPYPDVMIHFNDGRFMEGHQLLKSVETTWTNILNGKDPKEAIPELYDGNGSILVNSKGLPLGGTGDVELPPWAIDAKDFVLKAKEALESEYVSKNLHKWIDLMFGVNQNHSDYGQVYPESCFSSDQPLNATTGIAPSKLFDQPHRQRCTKLERACDEVAHEKDVIIEDLMLKLKNANERLQEIEKMKQELQDQTPSSRHNEEIQLEILRLTEENLALKQDVESYKTQIETLNAELKEAKKQKPPVVVHSPPTPSKVSTKPEDIKLTNKYIAQLEKDLAQSRKDEQQRVSELEQTHQVLLKYMNKYKDTKDRADKYWKKICELKTLQQEVHDLKVLLQQFEQEDLAKEKLITQLRDMNKKQDEEIKTLKIEVRQHSNSLNTMGIALSKGIASDALNLSVEELLGDTASISSVRGGMDENLEDQLAFQRNL</sequence>
<dbReference type="PANTHER" id="PTHR13743:SF123">
    <property type="entry name" value="PROTEIN FAN"/>
    <property type="match status" value="1"/>
</dbReference>
<dbReference type="Gene3D" id="1.10.1540.10">
    <property type="entry name" value="BEACH domain"/>
    <property type="match status" value="1"/>
</dbReference>
<dbReference type="GeneID" id="68104515"/>
<dbReference type="SUPFAM" id="SSF81837">
    <property type="entry name" value="BEACH domain"/>
    <property type="match status" value="1"/>
</dbReference>
<keyword evidence="1" id="KW-0175">Coiled coil</keyword>
<dbReference type="AlphaFoldDB" id="A0AA88GF55"/>
<dbReference type="Pfam" id="PF02138">
    <property type="entry name" value="Beach"/>
    <property type="match status" value="1"/>
</dbReference>
<dbReference type="Proteomes" id="UP000816034">
    <property type="component" value="Unassembled WGS sequence"/>
</dbReference>
<dbReference type="PROSITE" id="PS50197">
    <property type="entry name" value="BEACH"/>
    <property type="match status" value="1"/>
</dbReference>
<dbReference type="InterPro" id="IPR050865">
    <property type="entry name" value="BEACH_Domain"/>
</dbReference>
<dbReference type="InterPro" id="IPR023362">
    <property type="entry name" value="PH-BEACH_dom"/>
</dbReference>
<gene>
    <name evidence="5" type="ORF">C9374_012061</name>
</gene>
<keyword evidence="6" id="KW-1185">Reference proteome</keyword>
<dbReference type="RefSeq" id="XP_044542628.1">
    <property type="nucleotide sequence ID" value="XM_044687786.1"/>
</dbReference>
<evidence type="ECO:0000259" key="4">
    <source>
        <dbReference type="PROSITE" id="PS51783"/>
    </source>
</evidence>
<dbReference type="CDD" id="cd06071">
    <property type="entry name" value="Beach"/>
    <property type="match status" value="1"/>
</dbReference>
<dbReference type="PANTHER" id="PTHR13743">
    <property type="entry name" value="BEIGE/BEACH-RELATED"/>
    <property type="match status" value="1"/>
</dbReference>
<dbReference type="Pfam" id="PF25400">
    <property type="entry name" value="PH_FAN"/>
    <property type="match status" value="1"/>
</dbReference>
<dbReference type="SUPFAM" id="SSF50729">
    <property type="entry name" value="PH domain-like"/>
    <property type="match status" value="1"/>
</dbReference>
<comment type="caution">
    <text evidence="5">The sequence shown here is derived from an EMBL/GenBank/DDBJ whole genome shotgun (WGS) entry which is preliminary data.</text>
</comment>
<evidence type="ECO:0000259" key="3">
    <source>
        <dbReference type="PROSITE" id="PS50197"/>
    </source>
</evidence>
<feature type="domain" description="BEACH-type PH" evidence="4">
    <location>
        <begin position="173"/>
        <end position="269"/>
    </location>
</feature>
<evidence type="ECO:0000256" key="2">
    <source>
        <dbReference type="SAM" id="MobiDB-lite"/>
    </source>
</evidence>
<dbReference type="EMBL" id="PYSW02000054">
    <property type="protein sequence ID" value="KAG2373454.1"/>
    <property type="molecule type" value="Genomic_DNA"/>
</dbReference>
<dbReference type="InterPro" id="IPR036372">
    <property type="entry name" value="BEACH_dom_sf"/>
</dbReference>
<dbReference type="PROSITE" id="PS51783">
    <property type="entry name" value="PH_BEACH"/>
    <property type="match status" value="1"/>
</dbReference>
<evidence type="ECO:0000313" key="5">
    <source>
        <dbReference type="EMBL" id="KAG2373454.1"/>
    </source>
</evidence>
<proteinExistence type="predicted"/>
<name>A0AA88GF55_NAELO</name>
<feature type="domain" description="BEACH" evidence="3">
    <location>
        <begin position="274"/>
        <end position="541"/>
    </location>
</feature>
<accession>A0AA88GF55</accession>
<dbReference type="InterPro" id="IPR057496">
    <property type="entry name" value="FAN-like_PH"/>
</dbReference>
<dbReference type="InterPro" id="IPR000409">
    <property type="entry name" value="BEACH_dom"/>
</dbReference>
<protein>
    <submittedName>
        <fullName evidence="5">Uncharacterized protein</fullName>
    </submittedName>
</protein>
<feature type="coiled-coil region" evidence="1">
    <location>
        <begin position="700"/>
        <end position="755"/>
    </location>
</feature>
<evidence type="ECO:0000256" key="1">
    <source>
        <dbReference type="SAM" id="Coils"/>
    </source>
</evidence>
<feature type="region of interest" description="Disordered" evidence="2">
    <location>
        <begin position="617"/>
        <end position="637"/>
    </location>
</feature>